<keyword evidence="1" id="KW-0175">Coiled coil</keyword>
<keyword evidence="3" id="KW-1185">Reference proteome</keyword>
<proteinExistence type="predicted"/>
<evidence type="ECO:0000313" key="2">
    <source>
        <dbReference type="EMBL" id="GIQ62511.1"/>
    </source>
</evidence>
<feature type="coiled-coil region" evidence="1">
    <location>
        <begin position="15"/>
        <end position="42"/>
    </location>
</feature>
<comment type="caution">
    <text evidence="2">The sequence shown here is derived from an EMBL/GenBank/DDBJ whole genome shotgun (WGS) entry which is preliminary data.</text>
</comment>
<name>A0ABQ4N2U9_9BACL</name>
<reference evidence="2 3" key="1">
    <citation type="submission" date="2021-04" db="EMBL/GenBank/DDBJ databases">
        <title>Draft genome sequence of Paenibacillus cisolokensis, LC2-13A.</title>
        <authorList>
            <person name="Uke A."/>
            <person name="Chhe C."/>
            <person name="Baramee S."/>
            <person name="Kosugi A."/>
        </authorList>
    </citation>
    <scope>NUCLEOTIDE SEQUENCE [LARGE SCALE GENOMIC DNA]</scope>
    <source>
        <strain evidence="2 3">LC2-13A</strain>
    </source>
</reference>
<dbReference type="RefSeq" id="WP_213527827.1">
    <property type="nucleotide sequence ID" value="NZ_BOVJ01000034.1"/>
</dbReference>
<sequence length="289" mass="30826">MPVPSFSGLPPFPTFEDHSDKINKLVQELRQLLLNLDSLNIKSLTADKITAGTIDANIVTIRSDLTAGAYIQLDGNGMVINNGTIDTFKADINGNVTATGMTIRNDLLGNGYVQLNNNGLVINNGLYDTFRADINGNVTMTSALIQSASGYPRVVMDPSNTLLGAYRDSSNYIEIRANYLGSPGINVFESGTMRGQIVSRNNDLTLIATTNLVLSTAAGNVKLAPATGYLIEVDNWSELRSTNQSQTLQEALNAKADYFTGISGTVYVATTSGGPANKAITFSNGIRTS</sequence>
<gene>
    <name evidence="2" type="ORF">PACILC2_10790</name>
</gene>
<accession>A0ABQ4N2U9</accession>
<dbReference type="EMBL" id="BOVJ01000034">
    <property type="protein sequence ID" value="GIQ62511.1"/>
    <property type="molecule type" value="Genomic_DNA"/>
</dbReference>
<protein>
    <submittedName>
        <fullName evidence="2">Uncharacterized protein</fullName>
    </submittedName>
</protein>
<evidence type="ECO:0000313" key="3">
    <source>
        <dbReference type="Proteomes" id="UP000680304"/>
    </source>
</evidence>
<evidence type="ECO:0000256" key="1">
    <source>
        <dbReference type="SAM" id="Coils"/>
    </source>
</evidence>
<organism evidence="2 3">
    <name type="scientific">Paenibacillus cisolokensis</name>
    <dbReference type="NCBI Taxonomy" id="1658519"/>
    <lineage>
        <taxon>Bacteria</taxon>
        <taxon>Bacillati</taxon>
        <taxon>Bacillota</taxon>
        <taxon>Bacilli</taxon>
        <taxon>Bacillales</taxon>
        <taxon>Paenibacillaceae</taxon>
        <taxon>Paenibacillus</taxon>
    </lineage>
</organism>
<dbReference type="Proteomes" id="UP000680304">
    <property type="component" value="Unassembled WGS sequence"/>
</dbReference>